<dbReference type="PRINTS" id="PR01036">
    <property type="entry name" value="TCRTETB"/>
</dbReference>
<feature type="domain" description="Major facilitator superfamily (MFS) profile" evidence="10">
    <location>
        <begin position="36"/>
        <end position="485"/>
    </location>
</feature>
<feature type="transmembrane region" description="Helical" evidence="9">
    <location>
        <begin position="326"/>
        <end position="347"/>
    </location>
</feature>
<feature type="transmembrane region" description="Helical" evidence="9">
    <location>
        <begin position="74"/>
        <end position="94"/>
    </location>
</feature>
<dbReference type="NCBIfam" id="TIGR00711">
    <property type="entry name" value="efflux_EmrB"/>
    <property type="match status" value="1"/>
</dbReference>
<dbReference type="PROSITE" id="PS50850">
    <property type="entry name" value="MFS"/>
    <property type="match status" value="1"/>
</dbReference>
<evidence type="ECO:0000256" key="4">
    <source>
        <dbReference type="ARBA" id="ARBA00022475"/>
    </source>
</evidence>
<dbReference type="SUPFAM" id="SSF103473">
    <property type="entry name" value="MFS general substrate transporter"/>
    <property type="match status" value="1"/>
</dbReference>
<feature type="transmembrane region" description="Helical" evidence="9">
    <location>
        <begin position="222"/>
        <end position="240"/>
    </location>
</feature>
<feature type="transmembrane region" description="Helical" evidence="9">
    <location>
        <begin position="134"/>
        <end position="152"/>
    </location>
</feature>
<dbReference type="AlphaFoldDB" id="A0A430FUM4"/>
<keyword evidence="3" id="KW-0813">Transport</keyword>
<keyword evidence="5 9" id="KW-0812">Transmembrane</keyword>
<dbReference type="InterPro" id="IPR011701">
    <property type="entry name" value="MFS"/>
</dbReference>
<protein>
    <submittedName>
        <fullName evidence="11">TetR family transcriptional regulator</fullName>
    </submittedName>
</protein>
<gene>
    <name evidence="11" type="ORF">D2E24_0951</name>
</gene>
<evidence type="ECO:0000256" key="2">
    <source>
        <dbReference type="ARBA" id="ARBA00008537"/>
    </source>
</evidence>
<feature type="compositionally biased region" description="Low complexity" evidence="8">
    <location>
        <begin position="1"/>
        <end position="17"/>
    </location>
</feature>
<keyword evidence="7 9" id="KW-0472">Membrane</keyword>
<dbReference type="PANTHER" id="PTHR42718">
    <property type="entry name" value="MAJOR FACILITATOR SUPERFAMILY MULTIDRUG TRANSPORTER MFSC"/>
    <property type="match status" value="1"/>
</dbReference>
<sequence length="496" mass="50984">MSSIASSTESSTMPASSGAAKPSSTPAVDPHDRFMIVAVITVGAFVALLNQTVMSPALPALMRDFAIDTGTVQWVTSIYMLVSGIMVPISGYLIDRFSTRRLFAGALGMFTIGTVLCALAPGFGVLIAGRVLQAAASGILLPLVAVVPMLVYPLEQRGTAMGMAGIVMAAGPAIGPVIGGMVIDRAGWRPMFWGVAALAAIILAAGVMLLRNVGVTRRARLDVASVVLSTVAFGGILYGFSTASTAGWATPVVIAPIAVGLVALVAFLHRQTRLDEPLLHLDTLRVRVFRHSALLVTLINASVAVTNVTLPIFIQNVLGESATVTGMVMLPAAAVGIVLSPVSGMLFDRFGPRGVGIGGLALMTLSLGMLGTVGTGTPVWFVAVFCMLQATGQALANMPINTWGVNALHVEKIAQGNAIANTGRQIAAAVATSLLVTAQTSVTAARQADGAREAAAQGIAVSYLLCAAIACAALVVCVATVRRTHTADMTVEEVTL</sequence>
<feature type="transmembrane region" description="Helical" evidence="9">
    <location>
        <begin position="159"/>
        <end position="179"/>
    </location>
</feature>
<feature type="transmembrane region" description="Helical" evidence="9">
    <location>
        <begin position="34"/>
        <end position="54"/>
    </location>
</feature>
<evidence type="ECO:0000256" key="7">
    <source>
        <dbReference type="ARBA" id="ARBA00023136"/>
    </source>
</evidence>
<evidence type="ECO:0000256" key="3">
    <source>
        <dbReference type="ARBA" id="ARBA00022448"/>
    </source>
</evidence>
<keyword evidence="6 9" id="KW-1133">Transmembrane helix</keyword>
<feature type="transmembrane region" description="Helical" evidence="9">
    <location>
        <begin position="106"/>
        <end position="128"/>
    </location>
</feature>
<keyword evidence="12" id="KW-1185">Reference proteome</keyword>
<evidence type="ECO:0000256" key="1">
    <source>
        <dbReference type="ARBA" id="ARBA00004651"/>
    </source>
</evidence>
<evidence type="ECO:0000313" key="12">
    <source>
        <dbReference type="Proteomes" id="UP000287470"/>
    </source>
</evidence>
<comment type="similarity">
    <text evidence="2">Belongs to the major facilitator superfamily. EmrB family.</text>
</comment>
<reference evidence="11 12" key="1">
    <citation type="submission" date="2018-09" db="EMBL/GenBank/DDBJ databases">
        <title>Characterization of the phylogenetic diversity of five novel species belonging to the genus Bifidobacterium.</title>
        <authorList>
            <person name="Lugli G.A."/>
            <person name="Duranti S."/>
            <person name="Milani C."/>
        </authorList>
    </citation>
    <scope>NUCLEOTIDE SEQUENCE [LARGE SCALE GENOMIC DNA]</scope>
    <source>
        <strain evidence="11 12">2033B</strain>
    </source>
</reference>
<evidence type="ECO:0000256" key="5">
    <source>
        <dbReference type="ARBA" id="ARBA00022692"/>
    </source>
</evidence>
<feature type="transmembrane region" description="Helical" evidence="9">
    <location>
        <begin position="246"/>
        <end position="268"/>
    </location>
</feature>
<proteinExistence type="inferred from homology"/>
<dbReference type="InterPro" id="IPR020846">
    <property type="entry name" value="MFS_dom"/>
</dbReference>
<dbReference type="InterPro" id="IPR004638">
    <property type="entry name" value="EmrB-like"/>
</dbReference>
<dbReference type="Gene3D" id="1.20.1250.20">
    <property type="entry name" value="MFS general substrate transporter like domains"/>
    <property type="match status" value="1"/>
</dbReference>
<feature type="transmembrane region" description="Helical" evidence="9">
    <location>
        <begin position="191"/>
        <end position="210"/>
    </location>
</feature>
<dbReference type="Gene3D" id="1.20.1720.10">
    <property type="entry name" value="Multidrug resistance protein D"/>
    <property type="match status" value="1"/>
</dbReference>
<dbReference type="GO" id="GO:0022857">
    <property type="term" value="F:transmembrane transporter activity"/>
    <property type="evidence" value="ECO:0007669"/>
    <property type="project" value="InterPro"/>
</dbReference>
<organism evidence="11 12">
    <name type="scientific">Bifidobacterium samirii</name>
    <dbReference type="NCBI Taxonomy" id="2306974"/>
    <lineage>
        <taxon>Bacteria</taxon>
        <taxon>Bacillati</taxon>
        <taxon>Actinomycetota</taxon>
        <taxon>Actinomycetes</taxon>
        <taxon>Bifidobacteriales</taxon>
        <taxon>Bifidobacteriaceae</taxon>
        <taxon>Bifidobacterium</taxon>
    </lineage>
</organism>
<evidence type="ECO:0000256" key="8">
    <source>
        <dbReference type="SAM" id="MobiDB-lite"/>
    </source>
</evidence>
<feature type="transmembrane region" description="Helical" evidence="9">
    <location>
        <begin position="354"/>
        <end position="373"/>
    </location>
</feature>
<evidence type="ECO:0000256" key="6">
    <source>
        <dbReference type="ARBA" id="ARBA00022989"/>
    </source>
</evidence>
<dbReference type="PANTHER" id="PTHR42718:SF9">
    <property type="entry name" value="MAJOR FACILITATOR SUPERFAMILY MULTIDRUG TRANSPORTER MFSC"/>
    <property type="match status" value="1"/>
</dbReference>
<evidence type="ECO:0000313" key="11">
    <source>
        <dbReference type="EMBL" id="RSX57006.1"/>
    </source>
</evidence>
<dbReference type="CDD" id="cd17503">
    <property type="entry name" value="MFS_LmrB_MDR_like"/>
    <property type="match status" value="1"/>
</dbReference>
<dbReference type="Pfam" id="PF07690">
    <property type="entry name" value="MFS_1"/>
    <property type="match status" value="2"/>
</dbReference>
<feature type="transmembrane region" description="Helical" evidence="9">
    <location>
        <begin position="288"/>
        <end position="314"/>
    </location>
</feature>
<dbReference type="EMBL" id="QXGK01000007">
    <property type="protein sequence ID" value="RSX57006.1"/>
    <property type="molecule type" value="Genomic_DNA"/>
</dbReference>
<dbReference type="InterPro" id="IPR036259">
    <property type="entry name" value="MFS_trans_sf"/>
</dbReference>
<dbReference type="Proteomes" id="UP000287470">
    <property type="component" value="Unassembled WGS sequence"/>
</dbReference>
<dbReference type="GO" id="GO:0005886">
    <property type="term" value="C:plasma membrane"/>
    <property type="evidence" value="ECO:0007669"/>
    <property type="project" value="UniProtKB-SubCell"/>
</dbReference>
<comment type="subcellular location">
    <subcellularLocation>
        <location evidence="1">Cell membrane</location>
        <topology evidence="1">Multi-pass membrane protein</topology>
    </subcellularLocation>
</comment>
<evidence type="ECO:0000256" key="9">
    <source>
        <dbReference type="SAM" id="Phobius"/>
    </source>
</evidence>
<accession>A0A430FUM4</accession>
<keyword evidence="4" id="KW-1003">Cell membrane</keyword>
<name>A0A430FUM4_9BIFI</name>
<feature type="region of interest" description="Disordered" evidence="8">
    <location>
        <begin position="1"/>
        <end position="27"/>
    </location>
</feature>
<feature type="transmembrane region" description="Helical" evidence="9">
    <location>
        <begin position="460"/>
        <end position="481"/>
    </location>
</feature>
<comment type="caution">
    <text evidence="11">The sequence shown here is derived from an EMBL/GenBank/DDBJ whole genome shotgun (WGS) entry which is preliminary data.</text>
</comment>
<evidence type="ECO:0000259" key="10">
    <source>
        <dbReference type="PROSITE" id="PS50850"/>
    </source>
</evidence>